<organism evidence="11 12">
    <name type="scientific">Furculomyces boomerangus</name>
    <dbReference type="NCBI Taxonomy" id="61424"/>
    <lineage>
        <taxon>Eukaryota</taxon>
        <taxon>Fungi</taxon>
        <taxon>Fungi incertae sedis</taxon>
        <taxon>Zoopagomycota</taxon>
        <taxon>Kickxellomycotina</taxon>
        <taxon>Harpellomycetes</taxon>
        <taxon>Harpellales</taxon>
        <taxon>Harpellaceae</taxon>
        <taxon>Furculomyces</taxon>
    </lineage>
</organism>
<dbReference type="OrthoDB" id="2401875at2759"/>
<dbReference type="PROSITE" id="PS01067">
    <property type="entry name" value="SECE_SEC61G"/>
    <property type="match status" value="1"/>
</dbReference>
<sequence>MEAQTEEQMFVSIPKNLVKDSIWLLNRCTKPSRKEYNQIAWAVAVGFLIMGFSGYFVKLIHIPINNIIVGGS</sequence>
<dbReference type="Proteomes" id="UP000245699">
    <property type="component" value="Unassembled WGS sequence"/>
</dbReference>
<dbReference type="AlphaFoldDB" id="A0A2T9Y5A9"/>
<keyword evidence="4 10" id="KW-0812">Transmembrane</keyword>
<accession>A0A2T9Y5A9</accession>
<evidence type="ECO:0000256" key="6">
    <source>
        <dbReference type="ARBA" id="ARBA00022927"/>
    </source>
</evidence>
<feature type="transmembrane region" description="Helical" evidence="10">
    <location>
        <begin position="39"/>
        <end position="57"/>
    </location>
</feature>
<evidence type="ECO:0000256" key="10">
    <source>
        <dbReference type="SAM" id="Phobius"/>
    </source>
</evidence>
<dbReference type="InterPro" id="IPR023391">
    <property type="entry name" value="Prot_translocase_SecE_dom_sf"/>
</dbReference>
<keyword evidence="3" id="KW-0813">Transport</keyword>
<evidence type="ECO:0000256" key="7">
    <source>
        <dbReference type="ARBA" id="ARBA00022989"/>
    </source>
</evidence>
<keyword evidence="8" id="KW-0811">Translocation</keyword>
<dbReference type="PANTHER" id="PTHR12309">
    <property type="entry name" value="SEC61 GAMMA SUBUNIT"/>
    <property type="match status" value="1"/>
</dbReference>
<proteinExistence type="inferred from homology"/>
<name>A0A2T9Y5A9_9FUNG</name>
<evidence type="ECO:0000256" key="2">
    <source>
        <dbReference type="ARBA" id="ARBA00008274"/>
    </source>
</evidence>
<keyword evidence="9 10" id="KW-0472">Membrane</keyword>
<dbReference type="InterPro" id="IPR001901">
    <property type="entry name" value="Translocase_SecE/Sec61-g"/>
</dbReference>
<dbReference type="GO" id="GO:0006605">
    <property type="term" value="P:protein targeting"/>
    <property type="evidence" value="ECO:0007669"/>
    <property type="project" value="InterPro"/>
</dbReference>
<dbReference type="HAMAP" id="MF_00422">
    <property type="entry name" value="SecE"/>
    <property type="match status" value="1"/>
</dbReference>
<comment type="subcellular location">
    <subcellularLocation>
        <location evidence="1">Endoplasmic reticulum membrane</location>
        <topology evidence="1">Single-pass membrane protein</topology>
    </subcellularLocation>
</comment>
<protein>
    <recommendedName>
        <fullName evidence="13">Protein translocase SEC61 complex gamma subunit, archaeal and eukaryotic</fullName>
    </recommendedName>
</protein>
<evidence type="ECO:0000256" key="3">
    <source>
        <dbReference type="ARBA" id="ARBA00022448"/>
    </source>
</evidence>
<comment type="similarity">
    <text evidence="2">Belongs to the SecE/SEC61-gamma family.</text>
</comment>
<evidence type="ECO:0000256" key="1">
    <source>
        <dbReference type="ARBA" id="ARBA00004389"/>
    </source>
</evidence>
<dbReference type="GO" id="GO:0006886">
    <property type="term" value="P:intracellular protein transport"/>
    <property type="evidence" value="ECO:0007669"/>
    <property type="project" value="InterPro"/>
</dbReference>
<dbReference type="Gene3D" id="1.20.5.820">
    <property type="entry name" value="Preprotein translocase SecE subunit"/>
    <property type="match status" value="1"/>
</dbReference>
<dbReference type="STRING" id="61424.A0A2T9Y5A9"/>
<dbReference type="GO" id="GO:0005789">
    <property type="term" value="C:endoplasmic reticulum membrane"/>
    <property type="evidence" value="ECO:0007669"/>
    <property type="project" value="UniProtKB-SubCell"/>
</dbReference>
<keyword evidence="5" id="KW-0256">Endoplasmic reticulum</keyword>
<dbReference type="GO" id="GO:0008320">
    <property type="term" value="F:protein transmembrane transporter activity"/>
    <property type="evidence" value="ECO:0007669"/>
    <property type="project" value="InterPro"/>
</dbReference>
<keyword evidence="7 10" id="KW-1133">Transmembrane helix</keyword>
<dbReference type="Pfam" id="PF00584">
    <property type="entry name" value="SecE"/>
    <property type="match status" value="1"/>
</dbReference>
<reference evidence="11 12" key="1">
    <citation type="journal article" date="2018" name="MBio">
        <title>Comparative Genomics Reveals the Core Gene Toolbox for the Fungus-Insect Symbiosis.</title>
        <authorList>
            <person name="Wang Y."/>
            <person name="Stata M."/>
            <person name="Wang W."/>
            <person name="Stajich J.E."/>
            <person name="White M.M."/>
            <person name="Moncalvo J.M."/>
        </authorList>
    </citation>
    <scope>NUCLEOTIDE SEQUENCE [LARGE SCALE GENOMIC DNA]</scope>
    <source>
        <strain evidence="11 12">AUS-77-4</strain>
    </source>
</reference>
<dbReference type="SUPFAM" id="SSF103456">
    <property type="entry name" value="Preprotein translocase SecE subunit"/>
    <property type="match status" value="1"/>
</dbReference>
<dbReference type="NCBIfam" id="TIGR00327">
    <property type="entry name" value="secE_euk_arch"/>
    <property type="match status" value="1"/>
</dbReference>
<dbReference type="EMBL" id="MBFT01000734">
    <property type="protein sequence ID" value="PVU87539.1"/>
    <property type="molecule type" value="Genomic_DNA"/>
</dbReference>
<evidence type="ECO:0000256" key="8">
    <source>
        <dbReference type="ARBA" id="ARBA00023010"/>
    </source>
</evidence>
<dbReference type="InterPro" id="IPR008158">
    <property type="entry name" value="Translocase_Sec61-g"/>
</dbReference>
<evidence type="ECO:0000313" key="11">
    <source>
        <dbReference type="EMBL" id="PVU87539.1"/>
    </source>
</evidence>
<evidence type="ECO:0000256" key="9">
    <source>
        <dbReference type="ARBA" id="ARBA00023136"/>
    </source>
</evidence>
<dbReference type="FunFam" id="1.20.5.820:FF:000001">
    <property type="entry name" value="Transport protein Sec61 subunit gamma"/>
    <property type="match status" value="1"/>
</dbReference>
<evidence type="ECO:0000256" key="4">
    <source>
        <dbReference type="ARBA" id="ARBA00022692"/>
    </source>
</evidence>
<evidence type="ECO:0000256" key="5">
    <source>
        <dbReference type="ARBA" id="ARBA00022824"/>
    </source>
</evidence>
<comment type="caution">
    <text evidence="11">The sequence shown here is derived from an EMBL/GenBank/DDBJ whole genome shotgun (WGS) entry which is preliminary data.</text>
</comment>
<keyword evidence="12" id="KW-1185">Reference proteome</keyword>
<evidence type="ECO:0008006" key="13">
    <source>
        <dbReference type="Google" id="ProtNLM"/>
    </source>
</evidence>
<gene>
    <name evidence="11" type="ORF">BB559_005994</name>
</gene>
<keyword evidence="6" id="KW-0653">Protein transport</keyword>
<evidence type="ECO:0000313" key="12">
    <source>
        <dbReference type="Proteomes" id="UP000245699"/>
    </source>
</evidence>